<proteinExistence type="inferred from homology"/>
<dbReference type="Proteomes" id="UP000219050">
    <property type="component" value="Chromosome"/>
</dbReference>
<evidence type="ECO:0000256" key="1">
    <source>
        <dbReference type="ARBA" id="ARBA00010996"/>
    </source>
</evidence>
<comment type="similarity">
    <text evidence="1">Belongs to the SCO1/2 family.</text>
</comment>
<dbReference type="CDD" id="cd02968">
    <property type="entry name" value="SCO"/>
    <property type="match status" value="1"/>
</dbReference>
<feature type="binding site" evidence="3">
    <location>
        <position position="81"/>
    </location>
    <ligand>
        <name>Cu cation</name>
        <dbReference type="ChEBI" id="CHEBI:23378"/>
    </ligand>
</feature>
<dbReference type="FunFam" id="3.40.30.10:FF:000013">
    <property type="entry name" value="Blast:Protein SCO1 homolog, mitochondrial"/>
    <property type="match status" value="1"/>
</dbReference>
<dbReference type="RefSeq" id="WP_097372322.1">
    <property type="nucleotide sequence ID" value="NZ_CP021404.1"/>
</dbReference>
<feature type="binding site" evidence="3">
    <location>
        <position position="166"/>
    </location>
    <ligand>
        <name>Cu cation</name>
        <dbReference type="ChEBI" id="CHEBI:23378"/>
    </ligand>
</feature>
<evidence type="ECO:0008006" key="7">
    <source>
        <dbReference type="Google" id="ProtNLM"/>
    </source>
</evidence>
<evidence type="ECO:0000256" key="4">
    <source>
        <dbReference type="PIRSR" id="PIRSR603782-2"/>
    </source>
</evidence>
<sequence length="202" mass="21244">MTKTFAITSAIALGVVLVGTGVYAFWPREVDCGGGAVAGGFDAMGGAFSLTDAQGNTVTEADLLDGPALLYFGYTFCPDVCPVDTVRNATAAEMLADDGVEVTPIFVSVDPARDTPDVVGEFAANVSEDMIGLTGTPEQIRDTVQAFRAYASVPAEPEDEYYLVGHSTFTYLVTEGGKVLDYFRREEPAEAVASRAACRLGA</sequence>
<keyword evidence="4" id="KW-1015">Disulfide bond</keyword>
<dbReference type="KEGG" id="cmag:CBW24_00565"/>
<name>A0A291LVY3_9RHOB</name>
<dbReference type="GO" id="GO:0046872">
    <property type="term" value="F:metal ion binding"/>
    <property type="evidence" value="ECO:0007669"/>
    <property type="project" value="UniProtKB-KW"/>
</dbReference>
<organism evidence="5 6">
    <name type="scientific">Pacificitalea manganoxidans</name>
    <dbReference type="NCBI Taxonomy" id="1411902"/>
    <lineage>
        <taxon>Bacteria</taxon>
        <taxon>Pseudomonadati</taxon>
        <taxon>Pseudomonadota</taxon>
        <taxon>Alphaproteobacteria</taxon>
        <taxon>Rhodobacterales</taxon>
        <taxon>Paracoccaceae</taxon>
        <taxon>Pacificitalea</taxon>
    </lineage>
</organism>
<keyword evidence="3" id="KW-0479">Metal-binding</keyword>
<reference evidence="5 6" key="1">
    <citation type="submission" date="2017-05" db="EMBL/GenBank/DDBJ databases">
        <title>Comparative genomic and metabolic analysis of manganese-oxidizing mechanisms in Celeribater manganoxidans DY25T: its adaption to the environment of polymetallic nodule.</title>
        <authorList>
            <person name="Wang X."/>
        </authorList>
    </citation>
    <scope>NUCLEOTIDE SEQUENCE [LARGE SCALE GENOMIC DNA]</scope>
    <source>
        <strain evidence="5 6">DY25</strain>
    </source>
</reference>
<dbReference type="EMBL" id="CP021404">
    <property type="protein sequence ID" value="ATI40648.1"/>
    <property type="molecule type" value="Genomic_DNA"/>
</dbReference>
<accession>A0A291LVY3</accession>
<dbReference type="PANTHER" id="PTHR12151:SF25">
    <property type="entry name" value="LINALOOL DEHYDRATASE_ISOMERASE DOMAIN-CONTAINING PROTEIN"/>
    <property type="match status" value="1"/>
</dbReference>
<dbReference type="Pfam" id="PF02630">
    <property type="entry name" value="SCO1-SenC"/>
    <property type="match status" value="1"/>
</dbReference>
<dbReference type="SUPFAM" id="SSF52833">
    <property type="entry name" value="Thioredoxin-like"/>
    <property type="match status" value="1"/>
</dbReference>
<evidence type="ECO:0000313" key="6">
    <source>
        <dbReference type="Proteomes" id="UP000219050"/>
    </source>
</evidence>
<evidence type="ECO:0000256" key="3">
    <source>
        <dbReference type="PIRSR" id="PIRSR603782-1"/>
    </source>
</evidence>
<gene>
    <name evidence="5" type="ORF">CBW24_00565</name>
</gene>
<dbReference type="Gene3D" id="3.40.30.10">
    <property type="entry name" value="Glutaredoxin"/>
    <property type="match status" value="1"/>
</dbReference>
<dbReference type="PANTHER" id="PTHR12151">
    <property type="entry name" value="ELECTRON TRANSPORT PROTIN SCO1/SENC FAMILY MEMBER"/>
    <property type="match status" value="1"/>
</dbReference>
<dbReference type="AlphaFoldDB" id="A0A291LVY3"/>
<dbReference type="InterPro" id="IPR003782">
    <property type="entry name" value="SCO1/SenC"/>
</dbReference>
<dbReference type="InterPro" id="IPR036249">
    <property type="entry name" value="Thioredoxin-like_sf"/>
</dbReference>
<protein>
    <recommendedName>
        <fullName evidence="7">Protein SCO1/2</fullName>
    </recommendedName>
</protein>
<dbReference type="OrthoDB" id="9790194at2"/>
<keyword evidence="2 3" id="KW-0186">Copper</keyword>
<evidence type="ECO:0000313" key="5">
    <source>
        <dbReference type="EMBL" id="ATI40648.1"/>
    </source>
</evidence>
<evidence type="ECO:0000256" key="2">
    <source>
        <dbReference type="ARBA" id="ARBA00023008"/>
    </source>
</evidence>
<feature type="binding site" evidence="3">
    <location>
        <position position="77"/>
    </location>
    <ligand>
        <name>Cu cation</name>
        <dbReference type="ChEBI" id="CHEBI:23378"/>
    </ligand>
</feature>
<keyword evidence="6" id="KW-1185">Reference proteome</keyword>
<feature type="disulfide bond" description="Redox-active" evidence="4">
    <location>
        <begin position="77"/>
        <end position="81"/>
    </location>
</feature>